<comment type="caution">
    <text evidence="2">The sequence shown here is derived from an EMBL/GenBank/DDBJ whole genome shotgun (WGS) entry which is preliminary data.</text>
</comment>
<feature type="compositionally biased region" description="Basic and acidic residues" evidence="1">
    <location>
        <begin position="1"/>
        <end position="10"/>
    </location>
</feature>
<organism evidence="2 3">
    <name type="scientific">Stichopus japonicus</name>
    <name type="common">Sea cucumber</name>
    <dbReference type="NCBI Taxonomy" id="307972"/>
    <lineage>
        <taxon>Eukaryota</taxon>
        <taxon>Metazoa</taxon>
        <taxon>Echinodermata</taxon>
        <taxon>Eleutherozoa</taxon>
        <taxon>Echinozoa</taxon>
        <taxon>Holothuroidea</taxon>
        <taxon>Aspidochirotacea</taxon>
        <taxon>Aspidochirotida</taxon>
        <taxon>Stichopodidae</taxon>
        <taxon>Apostichopus</taxon>
    </lineage>
</organism>
<feature type="compositionally biased region" description="Basic and acidic residues" evidence="1">
    <location>
        <begin position="33"/>
        <end position="45"/>
    </location>
</feature>
<dbReference type="EMBL" id="MRZV01000312">
    <property type="protein sequence ID" value="PIK52819.1"/>
    <property type="molecule type" value="Genomic_DNA"/>
</dbReference>
<feature type="region of interest" description="Disordered" evidence="1">
    <location>
        <begin position="1"/>
        <end position="98"/>
    </location>
</feature>
<gene>
    <name evidence="2" type="ORF">BSL78_10252</name>
</gene>
<protein>
    <submittedName>
        <fullName evidence="2">Uncharacterized protein</fullName>
    </submittedName>
</protein>
<evidence type="ECO:0000256" key="1">
    <source>
        <dbReference type="SAM" id="MobiDB-lite"/>
    </source>
</evidence>
<evidence type="ECO:0000313" key="3">
    <source>
        <dbReference type="Proteomes" id="UP000230750"/>
    </source>
</evidence>
<evidence type="ECO:0000313" key="2">
    <source>
        <dbReference type="EMBL" id="PIK52819.1"/>
    </source>
</evidence>
<reference evidence="2 3" key="1">
    <citation type="journal article" date="2017" name="PLoS Biol.">
        <title>The sea cucumber genome provides insights into morphological evolution and visceral regeneration.</title>
        <authorList>
            <person name="Zhang X."/>
            <person name="Sun L."/>
            <person name="Yuan J."/>
            <person name="Sun Y."/>
            <person name="Gao Y."/>
            <person name="Zhang L."/>
            <person name="Li S."/>
            <person name="Dai H."/>
            <person name="Hamel J.F."/>
            <person name="Liu C."/>
            <person name="Yu Y."/>
            <person name="Liu S."/>
            <person name="Lin W."/>
            <person name="Guo K."/>
            <person name="Jin S."/>
            <person name="Xu P."/>
            <person name="Storey K.B."/>
            <person name="Huan P."/>
            <person name="Zhang T."/>
            <person name="Zhou Y."/>
            <person name="Zhang J."/>
            <person name="Lin C."/>
            <person name="Li X."/>
            <person name="Xing L."/>
            <person name="Huo D."/>
            <person name="Sun M."/>
            <person name="Wang L."/>
            <person name="Mercier A."/>
            <person name="Li F."/>
            <person name="Yang H."/>
            <person name="Xiang J."/>
        </authorList>
    </citation>
    <scope>NUCLEOTIDE SEQUENCE [LARGE SCALE GENOMIC DNA]</scope>
    <source>
        <strain evidence="2">Shaxun</strain>
        <tissue evidence="2">Muscle</tissue>
    </source>
</reference>
<keyword evidence="3" id="KW-1185">Reference proteome</keyword>
<feature type="compositionally biased region" description="Low complexity" evidence="1">
    <location>
        <begin position="66"/>
        <end position="97"/>
    </location>
</feature>
<name>A0A2G8KXU0_STIJA</name>
<feature type="compositionally biased region" description="Polar residues" evidence="1">
    <location>
        <begin position="54"/>
        <end position="64"/>
    </location>
</feature>
<dbReference type="Proteomes" id="UP000230750">
    <property type="component" value="Unassembled WGS sequence"/>
</dbReference>
<sequence>MSTTIVEREPGSPPPTPKPVKSRPSSFSIESLVSKDKDDRPERSIPARIRSPCSVGSVSPTRDQAPSRSSSSPQSILNSPNASPTSTPPSFSLPIFSRPDPRTALSSHIFANQLSTSHLLGGGELRNHDNGLIGHSLKDPFPLSMNFLSKGAELMNLSLKHQLETVGQSITLGHRHPHPGLAIPQPLTPSSHHDDHQEILHRSEATRGDSSRQNTRS</sequence>
<feature type="compositionally biased region" description="Basic and acidic residues" evidence="1">
    <location>
        <begin position="191"/>
        <end position="210"/>
    </location>
</feature>
<proteinExistence type="predicted"/>
<feature type="region of interest" description="Disordered" evidence="1">
    <location>
        <begin position="171"/>
        <end position="217"/>
    </location>
</feature>
<accession>A0A2G8KXU0</accession>
<dbReference type="AlphaFoldDB" id="A0A2G8KXU0"/>